<keyword evidence="3" id="KW-1185">Reference proteome</keyword>
<evidence type="ECO:0000313" key="2">
    <source>
        <dbReference type="EMBL" id="VEL13577.1"/>
    </source>
</evidence>
<protein>
    <submittedName>
        <fullName evidence="2">Uncharacterized protein</fullName>
    </submittedName>
</protein>
<dbReference type="AlphaFoldDB" id="A0A3S5CJK3"/>
<proteinExistence type="predicted"/>
<accession>A0A3S5CJK3</accession>
<dbReference type="OrthoDB" id="10065037at2759"/>
<reference evidence="2" key="1">
    <citation type="submission" date="2018-11" db="EMBL/GenBank/DDBJ databases">
        <authorList>
            <consortium name="Pathogen Informatics"/>
        </authorList>
    </citation>
    <scope>NUCLEOTIDE SEQUENCE</scope>
</reference>
<comment type="caution">
    <text evidence="2">The sequence shown here is derived from an EMBL/GenBank/DDBJ whole genome shotgun (WGS) entry which is preliminary data.</text>
</comment>
<organism evidence="2 3">
    <name type="scientific">Protopolystoma xenopodis</name>
    <dbReference type="NCBI Taxonomy" id="117903"/>
    <lineage>
        <taxon>Eukaryota</taxon>
        <taxon>Metazoa</taxon>
        <taxon>Spiralia</taxon>
        <taxon>Lophotrochozoa</taxon>
        <taxon>Platyhelminthes</taxon>
        <taxon>Monogenea</taxon>
        <taxon>Polyopisthocotylea</taxon>
        <taxon>Polystomatidea</taxon>
        <taxon>Polystomatidae</taxon>
        <taxon>Protopolystoma</taxon>
    </lineage>
</organism>
<evidence type="ECO:0000256" key="1">
    <source>
        <dbReference type="SAM" id="MobiDB-lite"/>
    </source>
</evidence>
<dbReference type="Proteomes" id="UP000784294">
    <property type="component" value="Unassembled WGS sequence"/>
</dbReference>
<name>A0A3S5CJK3_9PLAT</name>
<evidence type="ECO:0000313" key="3">
    <source>
        <dbReference type="Proteomes" id="UP000784294"/>
    </source>
</evidence>
<feature type="region of interest" description="Disordered" evidence="1">
    <location>
        <begin position="74"/>
        <end position="101"/>
    </location>
</feature>
<dbReference type="EMBL" id="CAAALY010018220">
    <property type="protein sequence ID" value="VEL13577.1"/>
    <property type="molecule type" value="Genomic_DNA"/>
</dbReference>
<gene>
    <name evidence="2" type="ORF">PXEA_LOCUS7017</name>
</gene>
<sequence length="435" mass="48161">MAYLDLLLAIFRLTQESLLIFHEDFATPVYRVSAARLSRSQLDAGLSEYSLLAVPRLSSPARLLDLCPTDGHVPPSLSSQGSKHRHHYQHKTDSNSGLGSRTDPHLGHRHLCLVLLLSSSSSASFLTSSPMGLSPSADLQLAGLRMAIGGNKWFHAVDRLIQSSTGTSARHRIDPVIVPVHIYMDRQAAWLRQLAHRSVAPVLGRNAPDDLFLRTENAGHLLWVWRMTSNTTAFRLIPLNSQAHPARHAALNSDLGPPTPHSSTISCLFAHIVTLLVHFSGLIRSILIFIVGKLFTFGSQPATATGEEHSSHNHVAIRDAARQIRVGLLDDLASQVLPNLALLLDWRDWLEAEDPKPNICSQTMTTGACARQARSTGSSSSDALVLEKLAQAGWLITRRFFSEDLMVDEMAMPLWWRVKRKLFAWVMSAYIWLAK</sequence>